<proteinExistence type="predicted"/>
<evidence type="ECO:0000313" key="6">
    <source>
        <dbReference type="Proteomes" id="UP000813463"/>
    </source>
</evidence>
<dbReference type="InterPro" id="IPR007527">
    <property type="entry name" value="Znf_SWIM"/>
</dbReference>
<keyword evidence="1" id="KW-0479">Metal-binding</keyword>
<keyword evidence="3" id="KW-0862">Zinc</keyword>
<dbReference type="Pfam" id="PF04434">
    <property type="entry name" value="SWIM"/>
    <property type="match status" value="1"/>
</dbReference>
<gene>
    <name evidence="7" type="primary">LOC130469623</name>
</gene>
<reference evidence="7" key="2">
    <citation type="submission" date="2025-08" db="UniProtKB">
        <authorList>
            <consortium name="RefSeq"/>
        </authorList>
    </citation>
    <scope>IDENTIFICATION</scope>
    <source>
        <tissue evidence="7">Leaf</tissue>
    </source>
</reference>
<keyword evidence="2 4" id="KW-0863">Zinc-finger</keyword>
<dbReference type="GeneID" id="130469623"/>
<dbReference type="SMART" id="SM00575">
    <property type="entry name" value="ZnF_PMZ"/>
    <property type="match status" value="1"/>
</dbReference>
<dbReference type="InterPro" id="IPR006564">
    <property type="entry name" value="Znf_PMZ"/>
</dbReference>
<evidence type="ECO:0000256" key="1">
    <source>
        <dbReference type="ARBA" id="ARBA00022723"/>
    </source>
</evidence>
<sequence>MNMYEDTSSASRLLALVSQSCSSDVNMDHLISYIVANEVPMLDNEISNNVEENNVDLLEYDHEIEHEDPGPHILTLLIQCTLSMLRTTNFILLWRLAMIINYTRVRANPGTVVLWRKKAAEEQGKEMFKSVFWAFAPSIQAFKHCRPVISVDGTHLYGKYKGTLLVAVAVDGDNKIMPVAFAVVEKESIDDWTWFMACIREKVCPRRKLCVVSDRHIGLKHAMMSDGWAPPDGFHRYCLRHMASNFQNKFKDKHLKNAIHKAALENQICKFNERMDAIGTINEKARQWWESVPLEKWALCHDEGKRYGITTTNLSVSFNNVLKGARSLPITALVQLTFYRLNKYFDERRSSCERMLCDGQNWTGIVNQKLSHNAENANRHHVETFDHQKGIFSVKTGHRSCPGHVYKGGHTHLVNLKEKSCSCQKWQLYGIPCSHVLAACEFRNIDFEPYVKPWYKVSTMEKVYTPKFHPILDKLRIKLR</sequence>
<dbReference type="PROSITE" id="PS50966">
    <property type="entry name" value="ZF_SWIM"/>
    <property type="match status" value="1"/>
</dbReference>
<dbReference type="Proteomes" id="UP000813463">
    <property type="component" value="Chromosome 3"/>
</dbReference>
<keyword evidence="6" id="KW-1185">Reference proteome</keyword>
<evidence type="ECO:0000256" key="4">
    <source>
        <dbReference type="PROSITE-ProRule" id="PRU00325"/>
    </source>
</evidence>
<dbReference type="InterPro" id="IPR018289">
    <property type="entry name" value="MULE_transposase_dom"/>
</dbReference>
<organism evidence="6 7">
    <name type="scientific">Spinacia oleracea</name>
    <name type="common">Spinach</name>
    <dbReference type="NCBI Taxonomy" id="3562"/>
    <lineage>
        <taxon>Eukaryota</taxon>
        <taxon>Viridiplantae</taxon>
        <taxon>Streptophyta</taxon>
        <taxon>Embryophyta</taxon>
        <taxon>Tracheophyta</taxon>
        <taxon>Spermatophyta</taxon>
        <taxon>Magnoliopsida</taxon>
        <taxon>eudicotyledons</taxon>
        <taxon>Gunneridae</taxon>
        <taxon>Pentapetalae</taxon>
        <taxon>Caryophyllales</taxon>
        <taxon>Chenopodiaceae</taxon>
        <taxon>Chenopodioideae</taxon>
        <taxon>Anserineae</taxon>
        <taxon>Spinacia</taxon>
    </lineage>
</organism>
<evidence type="ECO:0000313" key="7">
    <source>
        <dbReference type="RefSeq" id="XP_056694993.1"/>
    </source>
</evidence>
<reference evidence="6" key="1">
    <citation type="journal article" date="2021" name="Nat. Commun.">
        <title>Genomic analyses provide insights into spinach domestication and the genetic basis of agronomic traits.</title>
        <authorList>
            <person name="Cai X."/>
            <person name="Sun X."/>
            <person name="Xu C."/>
            <person name="Sun H."/>
            <person name="Wang X."/>
            <person name="Ge C."/>
            <person name="Zhang Z."/>
            <person name="Wang Q."/>
            <person name="Fei Z."/>
            <person name="Jiao C."/>
            <person name="Wang Q."/>
        </authorList>
    </citation>
    <scope>NUCLEOTIDE SEQUENCE [LARGE SCALE GENOMIC DNA]</scope>
    <source>
        <strain evidence="6">cv. Varoflay</strain>
    </source>
</reference>
<evidence type="ECO:0000256" key="2">
    <source>
        <dbReference type="ARBA" id="ARBA00022771"/>
    </source>
</evidence>
<dbReference type="RefSeq" id="XP_056694993.1">
    <property type="nucleotide sequence ID" value="XM_056839015.1"/>
</dbReference>
<protein>
    <recommendedName>
        <fullName evidence="5">SWIM-type domain-containing protein</fullName>
    </recommendedName>
</protein>
<dbReference type="PANTHER" id="PTHR31973:SF195">
    <property type="entry name" value="MUDR FAMILY TRANSPOSASE"/>
    <property type="match status" value="1"/>
</dbReference>
<feature type="domain" description="SWIM-type" evidence="5">
    <location>
        <begin position="412"/>
        <end position="444"/>
    </location>
</feature>
<evidence type="ECO:0000259" key="5">
    <source>
        <dbReference type="PROSITE" id="PS50966"/>
    </source>
</evidence>
<dbReference type="PANTHER" id="PTHR31973">
    <property type="entry name" value="POLYPROTEIN, PUTATIVE-RELATED"/>
    <property type="match status" value="1"/>
</dbReference>
<accession>A0ABM3RHA7</accession>
<name>A0ABM3RHA7_SPIOL</name>
<dbReference type="Pfam" id="PF10551">
    <property type="entry name" value="MULE"/>
    <property type="match status" value="1"/>
</dbReference>
<evidence type="ECO:0000256" key="3">
    <source>
        <dbReference type="ARBA" id="ARBA00022833"/>
    </source>
</evidence>